<sequence>MEFYQYSAYRGQSLGAGEQGYLIAFDIHQQGIGLGFGNQGTDWTFSFRFPMTICPSRLARFFQALQRSGLQNRVCALMAHSPG</sequence>
<protein>
    <submittedName>
        <fullName evidence="1">Uncharacterized protein</fullName>
    </submittedName>
</protein>
<gene>
    <name evidence="1" type="ORF">LCGC14_0282730</name>
</gene>
<dbReference type="EMBL" id="LAZR01000163">
    <property type="protein sequence ID" value="KKN85104.1"/>
    <property type="molecule type" value="Genomic_DNA"/>
</dbReference>
<dbReference type="AlphaFoldDB" id="A0A0F9U0K5"/>
<evidence type="ECO:0000313" key="1">
    <source>
        <dbReference type="EMBL" id="KKN85104.1"/>
    </source>
</evidence>
<comment type="caution">
    <text evidence="1">The sequence shown here is derived from an EMBL/GenBank/DDBJ whole genome shotgun (WGS) entry which is preliminary data.</text>
</comment>
<reference evidence="1" key="1">
    <citation type="journal article" date="2015" name="Nature">
        <title>Complex archaea that bridge the gap between prokaryotes and eukaryotes.</title>
        <authorList>
            <person name="Spang A."/>
            <person name="Saw J.H."/>
            <person name="Jorgensen S.L."/>
            <person name="Zaremba-Niedzwiedzka K."/>
            <person name="Martijn J."/>
            <person name="Lind A.E."/>
            <person name="van Eijk R."/>
            <person name="Schleper C."/>
            <person name="Guy L."/>
            <person name="Ettema T.J."/>
        </authorList>
    </citation>
    <scope>NUCLEOTIDE SEQUENCE</scope>
</reference>
<organism evidence="1">
    <name type="scientific">marine sediment metagenome</name>
    <dbReference type="NCBI Taxonomy" id="412755"/>
    <lineage>
        <taxon>unclassified sequences</taxon>
        <taxon>metagenomes</taxon>
        <taxon>ecological metagenomes</taxon>
    </lineage>
</organism>
<name>A0A0F9U0K5_9ZZZZ</name>
<proteinExistence type="predicted"/>
<accession>A0A0F9U0K5</accession>